<dbReference type="GO" id="GO:0030261">
    <property type="term" value="P:chromosome condensation"/>
    <property type="evidence" value="ECO:0007669"/>
    <property type="project" value="UniProtKB-KW"/>
</dbReference>
<dbReference type="CDD" id="cd13831">
    <property type="entry name" value="HU"/>
    <property type="match status" value="1"/>
</dbReference>
<evidence type="ECO:0000256" key="2">
    <source>
        <dbReference type="ARBA" id="ARBA00023067"/>
    </source>
</evidence>
<comment type="caution">
    <text evidence="5">The sequence shown here is derived from an EMBL/GenBank/DDBJ whole genome shotgun (WGS) entry which is preliminary data.</text>
</comment>
<dbReference type="EMBL" id="JGCY01000404">
    <property type="protein sequence ID" value="EXY72458.1"/>
    <property type="molecule type" value="Genomic_DNA"/>
</dbReference>
<dbReference type="InterPro" id="IPR010992">
    <property type="entry name" value="IHF-like_DNA-bd_dom_sf"/>
</dbReference>
<dbReference type="Proteomes" id="UP000020529">
    <property type="component" value="Unassembled WGS sequence"/>
</dbReference>
<comment type="similarity">
    <text evidence="1 4">Belongs to the bacterial histone-like protein family.</text>
</comment>
<evidence type="ECO:0000256" key="4">
    <source>
        <dbReference type="RuleBase" id="RU003939"/>
    </source>
</evidence>
<protein>
    <submittedName>
        <fullName evidence="5">DNA-binding protein HU</fullName>
    </submittedName>
</protein>
<keyword evidence="2" id="KW-0226">DNA condensation</keyword>
<gene>
    <name evidence="5" type="ORF">M124_3801</name>
</gene>
<dbReference type="SMART" id="SM00411">
    <property type="entry name" value="BHL"/>
    <property type="match status" value="1"/>
</dbReference>
<dbReference type="SUPFAM" id="SSF47729">
    <property type="entry name" value="IHF-like DNA-binding proteins"/>
    <property type="match status" value="1"/>
</dbReference>
<dbReference type="PANTHER" id="PTHR33175:SF3">
    <property type="entry name" value="DNA-BINDING PROTEIN HU-BETA"/>
    <property type="match status" value="1"/>
</dbReference>
<organism evidence="5 6">
    <name type="scientific">Bacteroides fragilis str. 3988T(B)14</name>
    <dbReference type="NCBI Taxonomy" id="1339315"/>
    <lineage>
        <taxon>Bacteria</taxon>
        <taxon>Pseudomonadati</taxon>
        <taxon>Bacteroidota</taxon>
        <taxon>Bacteroidia</taxon>
        <taxon>Bacteroidales</taxon>
        <taxon>Bacteroidaceae</taxon>
        <taxon>Bacteroides</taxon>
    </lineage>
</organism>
<name>A0A015UEU2_BACFG</name>
<sequence>MKKIDLIRSIAVKSNLKKEQIAIVVEGVMEAIAEALHQGESVTLVGFGTFEVKERKARKGYNLSTGEIMTIPGKKTVRFKPGAKMNLEKKHQDTSR</sequence>
<evidence type="ECO:0000256" key="1">
    <source>
        <dbReference type="ARBA" id="ARBA00010529"/>
    </source>
</evidence>
<dbReference type="InterPro" id="IPR000119">
    <property type="entry name" value="Hist_DNA-bd"/>
</dbReference>
<reference evidence="5 6" key="1">
    <citation type="submission" date="2014-02" db="EMBL/GenBank/DDBJ databases">
        <authorList>
            <person name="Sears C."/>
            <person name="Carroll K."/>
            <person name="Sack B.R."/>
            <person name="Qadri F."/>
            <person name="Myers L.L."/>
            <person name="Chung G.-T."/>
            <person name="Escheverria P."/>
            <person name="Fraser C.M."/>
            <person name="Sadzewicz L."/>
            <person name="Shefchek K.A."/>
            <person name="Tallon L."/>
            <person name="Das S.P."/>
            <person name="Daugherty S."/>
            <person name="Mongodin E.F."/>
        </authorList>
    </citation>
    <scope>NUCLEOTIDE SEQUENCE [LARGE SCALE GENOMIC DNA]</scope>
    <source>
        <strain evidence="6">3988T(B)14</strain>
    </source>
</reference>
<proteinExistence type="inferred from homology"/>
<dbReference type="Pfam" id="PF00216">
    <property type="entry name" value="Bac_DNA_binding"/>
    <property type="match status" value="1"/>
</dbReference>
<dbReference type="Gene3D" id="4.10.520.10">
    <property type="entry name" value="IHF-like DNA-binding proteins"/>
    <property type="match status" value="1"/>
</dbReference>
<dbReference type="PRINTS" id="PR01727">
    <property type="entry name" value="DNABINDINGHU"/>
</dbReference>
<keyword evidence="3 5" id="KW-0238">DNA-binding</keyword>
<accession>A0A015UEU2</accession>
<evidence type="ECO:0000256" key="3">
    <source>
        <dbReference type="ARBA" id="ARBA00023125"/>
    </source>
</evidence>
<dbReference type="GO" id="GO:0030527">
    <property type="term" value="F:structural constituent of chromatin"/>
    <property type="evidence" value="ECO:0007669"/>
    <property type="project" value="InterPro"/>
</dbReference>
<evidence type="ECO:0000313" key="6">
    <source>
        <dbReference type="Proteomes" id="UP000020529"/>
    </source>
</evidence>
<dbReference type="PANTHER" id="PTHR33175">
    <property type="entry name" value="DNA-BINDING PROTEIN HU"/>
    <property type="match status" value="1"/>
</dbReference>
<dbReference type="GO" id="GO:0005829">
    <property type="term" value="C:cytosol"/>
    <property type="evidence" value="ECO:0007669"/>
    <property type="project" value="TreeGrafter"/>
</dbReference>
<evidence type="ECO:0000313" key="5">
    <source>
        <dbReference type="EMBL" id="EXY72458.1"/>
    </source>
</evidence>
<dbReference type="PATRIC" id="fig|1339315.3.peg.4436"/>
<dbReference type="GO" id="GO:0003677">
    <property type="term" value="F:DNA binding"/>
    <property type="evidence" value="ECO:0007669"/>
    <property type="project" value="UniProtKB-KW"/>
</dbReference>
<dbReference type="AlphaFoldDB" id="A0A015UEU2"/>